<evidence type="ECO:0000313" key="11">
    <source>
        <dbReference type="EMBL" id="KKR14098.1"/>
    </source>
</evidence>
<evidence type="ECO:0000256" key="2">
    <source>
        <dbReference type="ARBA" id="ARBA00022490"/>
    </source>
</evidence>
<dbReference type="InterPro" id="IPR015413">
    <property type="entry name" value="Methionyl/Leucyl_tRNA_Synth"/>
</dbReference>
<reference evidence="11 12" key="1">
    <citation type="journal article" date="2015" name="Nature">
        <title>rRNA introns, odd ribosomes, and small enigmatic genomes across a large radiation of phyla.</title>
        <authorList>
            <person name="Brown C.T."/>
            <person name="Hug L.A."/>
            <person name="Thomas B.C."/>
            <person name="Sharon I."/>
            <person name="Castelle C.J."/>
            <person name="Singh A."/>
            <person name="Wilkins M.J."/>
            <person name="Williams K.H."/>
            <person name="Banfield J.F."/>
        </authorList>
    </citation>
    <scope>NUCLEOTIDE SEQUENCE [LARGE SCALE GENOMIC DNA]</scope>
</reference>
<dbReference type="EMBL" id="LBWQ01000005">
    <property type="protein sequence ID" value="KKR14098.1"/>
    <property type="molecule type" value="Genomic_DNA"/>
</dbReference>
<dbReference type="SUPFAM" id="SSF52374">
    <property type="entry name" value="Nucleotidylyl transferase"/>
    <property type="match status" value="1"/>
</dbReference>
<dbReference type="GO" id="GO:0004825">
    <property type="term" value="F:methionine-tRNA ligase activity"/>
    <property type="evidence" value="ECO:0007669"/>
    <property type="project" value="UniProtKB-EC"/>
</dbReference>
<dbReference type="PATRIC" id="fig|1618551.3.peg.261"/>
<keyword evidence="5 9" id="KW-0067">ATP-binding</keyword>
<dbReference type="InterPro" id="IPR033911">
    <property type="entry name" value="MetRS_core"/>
</dbReference>
<gene>
    <name evidence="11" type="ORF">UT40_C0005G0027</name>
</gene>
<dbReference type="Gene3D" id="2.170.220.10">
    <property type="match status" value="1"/>
</dbReference>
<proteinExistence type="inferred from homology"/>
<dbReference type="InterPro" id="IPR023457">
    <property type="entry name" value="Met-tRNA_synth_2"/>
</dbReference>
<dbReference type="CDD" id="cd00814">
    <property type="entry name" value="MetRS_core"/>
    <property type="match status" value="1"/>
</dbReference>
<evidence type="ECO:0000256" key="4">
    <source>
        <dbReference type="ARBA" id="ARBA00022741"/>
    </source>
</evidence>
<keyword evidence="2" id="KW-0963">Cytoplasm</keyword>
<sequence length="475" mass="54614">MAKKKYYLTTAIPYVNAKPHIGHALEYVIADAIHRYQDLIGNDVYFVSGADENALKNVQAAEKAGVPVQQFLNENSKTFADFYKLLEVDLDEFRRGTDQKHHWPGVQKLWKLVDKNGDIYKKKYKGLYCVGCEEFKTEKDLVDGKCPDHDKVPEEVEEENYFFKLSKYQDKIFKLIESDEYKIIPSKRKNEILSFIKDGLTDISISRSNERARGVGVPVEGDNSQKAYVWFDALNIYQTAVGFGYDENLWKEWWPADLHIIGKDIIRFHAVYWPAILLSASLPLPKRLLVHGFITSGGRKMSKSIGNVIDPYKVIEKHGVETTRYFLLSQIPTLDDGDLTIDKFENVYQADLANGLGNLVSRVAGMAERADFKAPSEKSLPFSKEVVEAVEKYKLDEALSFIWYRIKRADVFINKRGVWNLNGKQKEAALTNLINRIRQIAYDLKPFLPKTAQKIEKQFKGPKIRSEKPLFPRLR</sequence>
<comment type="similarity">
    <text evidence="9">Belongs to the class-I aminoacyl-tRNA synthetase family.</text>
</comment>
<dbReference type="InterPro" id="IPR001412">
    <property type="entry name" value="aa-tRNA-synth_I_CS"/>
</dbReference>
<dbReference type="EC" id="6.1.1.10" evidence="1"/>
<evidence type="ECO:0000259" key="10">
    <source>
        <dbReference type="Pfam" id="PF09334"/>
    </source>
</evidence>
<dbReference type="FunFam" id="2.170.220.10:FF:000003">
    <property type="entry name" value="Methionine--tRNA ligase"/>
    <property type="match status" value="1"/>
</dbReference>
<evidence type="ECO:0000256" key="7">
    <source>
        <dbReference type="ARBA" id="ARBA00023146"/>
    </source>
</evidence>
<name>A0A0G0NF58_9BACT</name>
<keyword evidence="3 9" id="KW-0436">Ligase</keyword>
<dbReference type="AlphaFoldDB" id="A0A0G0NF58"/>
<evidence type="ECO:0000256" key="3">
    <source>
        <dbReference type="ARBA" id="ARBA00022598"/>
    </source>
</evidence>
<dbReference type="InterPro" id="IPR014729">
    <property type="entry name" value="Rossmann-like_a/b/a_fold"/>
</dbReference>
<accession>A0A0G0NF58</accession>
<organism evidence="11 12">
    <name type="scientific">Candidatus Woesebacteria bacterium GW2011_GWA1_39_21b</name>
    <dbReference type="NCBI Taxonomy" id="1618551"/>
    <lineage>
        <taxon>Bacteria</taxon>
        <taxon>Candidatus Woeseibacteriota</taxon>
    </lineage>
</organism>
<dbReference type="Gene3D" id="3.40.50.620">
    <property type="entry name" value="HUPs"/>
    <property type="match status" value="1"/>
</dbReference>
<feature type="domain" description="Methionyl/Leucyl tRNA synthetase" evidence="10">
    <location>
        <begin position="6"/>
        <end position="148"/>
    </location>
</feature>
<protein>
    <recommendedName>
        <fullName evidence="1">methionine--tRNA ligase</fullName>
        <ecNumber evidence="1">6.1.1.10</ecNumber>
    </recommendedName>
    <alternativeName>
        <fullName evidence="8">Methionyl-tRNA synthetase</fullName>
    </alternativeName>
</protein>
<dbReference type="InterPro" id="IPR009080">
    <property type="entry name" value="tRNAsynth_Ia_anticodon-bd"/>
</dbReference>
<dbReference type="GO" id="GO:0006431">
    <property type="term" value="P:methionyl-tRNA aminoacylation"/>
    <property type="evidence" value="ECO:0007669"/>
    <property type="project" value="InterPro"/>
</dbReference>
<evidence type="ECO:0000256" key="1">
    <source>
        <dbReference type="ARBA" id="ARBA00012838"/>
    </source>
</evidence>
<evidence type="ECO:0000256" key="5">
    <source>
        <dbReference type="ARBA" id="ARBA00022840"/>
    </source>
</evidence>
<dbReference type="Proteomes" id="UP000034690">
    <property type="component" value="Unassembled WGS sequence"/>
</dbReference>
<dbReference type="PROSITE" id="PS00178">
    <property type="entry name" value="AA_TRNA_LIGASE_I"/>
    <property type="match status" value="1"/>
</dbReference>
<evidence type="ECO:0000256" key="9">
    <source>
        <dbReference type="RuleBase" id="RU363039"/>
    </source>
</evidence>
<keyword evidence="7 9" id="KW-0030">Aminoacyl-tRNA synthetase</keyword>
<keyword evidence="4 9" id="KW-0547">Nucleotide-binding</keyword>
<evidence type="ECO:0000256" key="8">
    <source>
        <dbReference type="ARBA" id="ARBA00030904"/>
    </source>
</evidence>
<feature type="domain" description="Methionyl/Leucyl tRNA synthetase" evidence="10">
    <location>
        <begin position="151"/>
        <end position="363"/>
    </location>
</feature>
<evidence type="ECO:0000256" key="6">
    <source>
        <dbReference type="ARBA" id="ARBA00022917"/>
    </source>
</evidence>
<keyword evidence="6 9" id="KW-0648">Protein biosynthesis</keyword>
<dbReference type="Pfam" id="PF09334">
    <property type="entry name" value="tRNA-synt_1g"/>
    <property type="match status" value="2"/>
</dbReference>
<comment type="caution">
    <text evidence="11">The sequence shown here is derived from an EMBL/GenBank/DDBJ whole genome shotgun (WGS) entry which is preliminary data.</text>
</comment>
<dbReference type="PANTHER" id="PTHR43326">
    <property type="entry name" value="METHIONYL-TRNA SYNTHETASE"/>
    <property type="match status" value="1"/>
</dbReference>
<dbReference type="PANTHER" id="PTHR43326:SF1">
    <property type="entry name" value="METHIONINE--TRNA LIGASE, MITOCHONDRIAL"/>
    <property type="match status" value="1"/>
</dbReference>
<dbReference type="SUPFAM" id="SSF47323">
    <property type="entry name" value="Anticodon-binding domain of a subclass of class I aminoacyl-tRNA synthetases"/>
    <property type="match status" value="1"/>
</dbReference>
<evidence type="ECO:0000313" key="12">
    <source>
        <dbReference type="Proteomes" id="UP000034690"/>
    </source>
</evidence>
<dbReference type="Gene3D" id="1.10.730.10">
    <property type="entry name" value="Isoleucyl-tRNA Synthetase, Domain 1"/>
    <property type="match status" value="1"/>
</dbReference>
<dbReference type="GO" id="GO:0005524">
    <property type="term" value="F:ATP binding"/>
    <property type="evidence" value="ECO:0007669"/>
    <property type="project" value="UniProtKB-KW"/>
</dbReference>
<dbReference type="PRINTS" id="PR01041">
    <property type="entry name" value="TRNASYNTHMET"/>
</dbReference>